<dbReference type="InterPro" id="IPR010255">
    <property type="entry name" value="Haem_peroxidase_sf"/>
</dbReference>
<organism evidence="1 2">
    <name type="scientific">Acinetobacter variabilis</name>
    <dbReference type="NCBI Taxonomy" id="70346"/>
    <lineage>
        <taxon>Bacteria</taxon>
        <taxon>Pseudomonadati</taxon>
        <taxon>Pseudomonadota</taxon>
        <taxon>Gammaproteobacteria</taxon>
        <taxon>Moraxellales</taxon>
        <taxon>Moraxellaceae</taxon>
        <taxon>Acinetobacter</taxon>
    </lineage>
</organism>
<gene>
    <name evidence="1" type="ORF">IAQ69_01680</name>
</gene>
<dbReference type="GO" id="GO:0006979">
    <property type="term" value="P:response to oxidative stress"/>
    <property type="evidence" value="ECO:0007669"/>
    <property type="project" value="InterPro"/>
</dbReference>
<dbReference type="RefSeq" id="WP_200230895.1">
    <property type="nucleotide sequence ID" value="NZ_CP060811.1"/>
</dbReference>
<dbReference type="GO" id="GO:0004601">
    <property type="term" value="F:peroxidase activity"/>
    <property type="evidence" value="ECO:0007669"/>
    <property type="project" value="InterPro"/>
</dbReference>
<dbReference type="Proteomes" id="UP000596079">
    <property type="component" value="Chromosome"/>
</dbReference>
<evidence type="ECO:0000313" key="2">
    <source>
        <dbReference type="Proteomes" id="UP000596079"/>
    </source>
</evidence>
<dbReference type="SUPFAM" id="SSF48113">
    <property type="entry name" value="Heme-dependent peroxidases"/>
    <property type="match status" value="1"/>
</dbReference>
<dbReference type="AlphaFoldDB" id="A0A7T7WJA7"/>
<protein>
    <submittedName>
        <fullName evidence="1">Uncharacterized protein</fullName>
    </submittedName>
</protein>
<evidence type="ECO:0000313" key="1">
    <source>
        <dbReference type="EMBL" id="QQN88424.1"/>
    </source>
</evidence>
<reference evidence="1 2" key="1">
    <citation type="submission" date="2020-08" db="EMBL/GenBank/DDBJ databases">
        <title>Emergence of ISAba1-mediated novel tet(X) in Acinetobacter variabilis from a chicken farm.</title>
        <authorList>
            <person name="Peng K."/>
            <person name="Li R."/>
        </authorList>
    </citation>
    <scope>NUCLEOTIDE SEQUENCE [LARGE SCALE GENOMIC DNA]</scope>
    <source>
        <strain evidence="1 2">XM9F202-2</strain>
    </source>
</reference>
<proteinExistence type="predicted"/>
<accession>A0A7T7WJA7</accession>
<dbReference type="Gene3D" id="1.10.420.10">
    <property type="entry name" value="Peroxidase, domain 2"/>
    <property type="match status" value="1"/>
</dbReference>
<dbReference type="GO" id="GO:0020037">
    <property type="term" value="F:heme binding"/>
    <property type="evidence" value="ECO:0007669"/>
    <property type="project" value="InterPro"/>
</dbReference>
<sequence length="46" mass="5230">MLKGTGANRGGNKHGILTDRVGMLSNDFFVYLMDMKKIWVLVEEPF</sequence>
<name>A0A7T7WJA7_9GAMM</name>
<dbReference type="EMBL" id="CP060811">
    <property type="protein sequence ID" value="QQN88424.1"/>
    <property type="molecule type" value="Genomic_DNA"/>
</dbReference>